<comment type="caution">
    <text evidence="2">The sequence shown here is derived from an EMBL/GenBank/DDBJ whole genome shotgun (WGS) entry which is preliminary data.</text>
</comment>
<feature type="compositionally biased region" description="Basic and acidic residues" evidence="1">
    <location>
        <begin position="616"/>
        <end position="641"/>
    </location>
</feature>
<evidence type="ECO:0000256" key="1">
    <source>
        <dbReference type="SAM" id="MobiDB-lite"/>
    </source>
</evidence>
<accession>A0ABR1JJZ5</accession>
<feature type="compositionally biased region" description="Basic and acidic residues" evidence="1">
    <location>
        <begin position="550"/>
        <end position="564"/>
    </location>
</feature>
<feature type="compositionally biased region" description="Basic and acidic residues" evidence="1">
    <location>
        <begin position="710"/>
        <end position="724"/>
    </location>
</feature>
<feature type="compositionally biased region" description="Basic and acidic residues" evidence="1">
    <location>
        <begin position="489"/>
        <end position="505"/>
    </location>
</feature>
<proteinExistence type="predicted"/>
<feature type="compositionally biased region" description="Polar residues" evidence="1">
    <location>
        <begin position="510"/>
        <end position="525"/>
    </location>
</feature>
<dbReference type="InterPro" id="IPR032675">
    <property type="entry name" value="LRR_dom_sf"/>
</dbReference>
<organism evidence="2 3">
    <name type="scientific">Marasmiellus scandens</name>
    <dbReference type="NCBI Taxonomy" id="2682957"/>
    <lineage>
        <taxon>Eukaryota</taxon>
        <taxon>Fungi</taxon>
        <taxon>Dikarya</taxon>
        <taxon>Basidiomycota</taxon>
        <taxon>Agaricomycotina</taxon>
        <taxon>Agaricomycetes</taxon>
        <taxon>Agaricomycetidae</taxon>
        <taxon>Agaricales</taxon>
        <taxon>Marasmiineae</taxon>
        <taxon>Omphalotaceae</taxon>
        <taxon>Marasmiellus</taxon>
    </lineage>
</organism>
<dbReference type="SUPFAM" id="SSF52047">
    <property type="entry name" value="RNI-like"/>
    <property type="match status" value="1"/>
</dbReference>
<evidence type="ECO:0000313" key="2">
    <source>
        <dbReference type="EMBL" id="KAK7461352.1"/>
    </source>
</evidence>
<dbReference type="EMBL" id="JBANRG010000013">
    <property type="protein sequence ID" value="KAK7461352.1"/>
    <property type="molecule type" value="Genomic_DNA"/>
</dbReference>
<dbReference type="Proteomes" id="UP001498398">
    <property type="component" value="Unassembled WGS sequence"/>
</dbReference>
<gene>
    <name evidence="2" type="ORF">VKT23_008530</name>
</gene>
<evidence type="ECO:0000313" key="3">
    <source>
        <dbReference type="Proteomes" id="UP001498398"/>
    </source>
</evidence>
<dbReference type="Gene3D" id="3.80.10.10">
    <property type="entry name" value="Ribonuclease Inhibitor"/>
    <property type="match status" value="1"/>
</dbReference>
<feature type="region of interest" description="Disordered" evidence="1">
    <location>
        <begin position="685"/>
        <end position="731"/>
    </location>
</feature>
<feature type="region of interest" description="Disordered" evidence="1">
    <location>
        <begin position="466"/>
        <end position="584"/>
    </location>
</feature>
<sequence length="835" mass="92676">MYNQVIMSFNGKNQVSIHSLPIELLTEIFEWHCDSCGLLATDTFSKDTEKDEFIVETPALDLSQTCVLWRDLAKSMYPLWTCMTISLTHDKMSLLKLVDTYLAYSLSAPLSLILDAWEPGGESFATSFSACGSAIFKSLLKHADRWQKVELEMSFSVFRDLDISSVYIPRLVALEELLIPDESEDPDGVEMSQFRQLFGYGLCPRLHKLSIADSFSSRIVNCLPCFQLVVIYIHGSYMDCDVVCQLLRHCPNLQHLYIKPDFDDEEPGHPSPSLVECTVLNLMIVSLGERDDKNPCSGMIACTKVFYSITAPSLATLRLTGDKDPESTDHQLKLCFDSIRSFFQHSGSQLQSLELAGDFITTEVLLELLQRLPNLIQFFTVRAHKRLGLLEALTIGDRPGNGPVLLPKLIELGLGISLTCEDILISRDVETLENDKIHVVDKDEGLGEECIDIRKEEDVVMVQDSATNPSDCSEGGGIETRHQPLGRAGETKEEDVRMQEAKGNEEMPSCNESKGTGSQSQATESTSDDGKSEPIITEVENDTLGTEEIAQDKANGHDKVEMAQKDSNTGSEKDEELPGCSESKGAVEILPQSEGVVVNNRDGQSEVKGVAARTHEILQDRVDGNGDREMGQSAETKKAEEVSGCDENEGTQLKSVESMDGNHDFKGGQEPIITKVEDLKEWIVVDEASKSDGDEESKDSTPENQNGTLTERRSSEGLIDDRGCNELGTNSETSVKIIPELSKEAAAEPRNDDLRVDSVKDTVDKICNMIQSRRDPFASQTPLHSISKFNALILSIKVKTDSEYEQRWARRFSSDVRPRLENLLGRDGYVLKLDM</sequence>
<feature type="region of interest" description="Disordered" evidence="1">
    <location>
        <begin position="616"/>
        <end position="672"/>
    </location>
</feature>
<protein>
    <recommendedName>
        <fullName evidence="4">F-box domain-containing protein</fullName>
    </recommendedName>
</protein>
<name>A0ABR1JJZ5_9AGAR</name>
<reference evidence="2 3" key="1">
    <citation type="submission" date="2024-01" db="EMBL/GenBank/DDBJ databases">
        <title>A draft genome for the cacao thread blight pathogen Marasmiellus scandens.</title>
        <authorList>
            <person name="Baruah I.K."/>
            <person name="Leung J."/>
            <person name="Bukari Y."/>
            <person name="Amoako-Attah I."/>
            <person name="Meinhardt L.W."/>
            <person name="Bailey B.A."/>
            <person name="Cohen S.P."/>
        </authorList>
    </citation>
    <scope>NUCLEOTIDE SEQUENCE [LARGE SCALE GENOMIC DNA]</scope>
    <source>
        <strain evidence="2 3">GH-19</strain>
    </source>
</reference>
<evidence type="ECO:0008006" key="4">
    <source>
        <dbReference type="Google" id="ProtNLM"/>
    </source>
</evidence>
<keyword evidence="3" id="KW-1185">Reference proteome</keyword>